<protein>
    <submittedName>
        <fullName evidence="1">Uncharacterized protein</fullName>
    </submittedName>
</protein>
<evidence type="ECO:0000313" key="2">
    <source>
        <dbReference type="Proteomes" id="UP000325013"/>
    </source>
</evidence>
<gene>
    <name evidence="1" type="ORF">EPJ67_01015</name>
</gene>
<dbReference type="EMBL" id="SAYJ01000007">
    <property type="protein sequence ID" value="TXJ58741.1"/>
    <property type="molecule type" value="Genomic_DNA"/>
</dbReference>
<dbReference type="Proteomes" id="UP000325013">
    <property type="component" value="Unassembled WGS sequence"/>
</dbReference>
<name>A0A5C8G9Z2_9SPIR</name>
<dbReference type="RefSeq" id="WP_147527894.1">
    <property type="nucleotide sequence ID" value="NZ_SAYJ01000007.1"/>
</dbReference>
<dbReference type="AlphaFoldDB" id="A0A5C8G9Z2"/>
<proteinExistence type="predicted"/>
<evidence type="ECO:0000313" key="1">
    <source>
        <dbReference type="EMBL" id="TXJ58741.1"/>
    </source>
</evidence>
<dbReference type="OrthoDB" id="309591at2"/>
<organism evidence="1 2">
    <name type="scientific">Brachyspira aalborgi</name>
    <dbReference type="NCBI Taxonomy" id="29522"/>
    <lineage>
        <taxon>Bacteria</taxon>
        <taxon>Pseudomonadati</taxon>
        <taxon>Spirochaetota</taxon>
        <taxon>Spirochaetia</taxon>
        <taxon>Brachyspirales</taxon>
        <taxon>Brachyspiraceae</taxon>
        <taxon>Brachyspira</taxon>
    </lineage>
</organism>
<comment type="caution">
    <text evidence="1">The sequence shown here is derived from an EMBL/GenBank/DDBJ whole genome shotgun (WGS) entry which is preliminary data.</text>
</comment>
<reference evidence="1 2" key="1">
    <citation type="journal article" date="1992" name="Lakartidningen">
        <title>[Penicillin V and not amoxicillin is the first choice preparation in acute otitis].</title>
        <authorList>
            <person name="Kamme C."/>
            <person name="Lundgren K."/>
            <person name="Prellner K."/>
        </authorList>
    </citation>
    <scope>NUCLEOTIDE SEQUENCE [LARGE SCALE GENOMIC DNA]</scope>
    <source>
        <strain evidence="1 2">PC2777IV</strain>
    </source>
</reference>
<sequence length="158" mass="18082">MKKIIFLFLMFSAIVFAEWKAGIAYLSNGDPLTTFTTYDLEGSGAYIYIGVNLEYDVSVVTMEHYLIKKKDSLYLVVIDNEGNDIDCHFHSDDISDYYITVPVKRASVLTKMLYNGKSAILINKKTGETLATFDLKGIKQIMQKHVGNSYWYKYKLND</sequence>
<accession>A0A5C8G9Z2</accession>